<proteinExistence type="inferred from homology"/>
<keyword evidence="3" id="KW-0456">Lyase</keyword>
<evidence type="ECO:0000256" key="1">
    <source>
        <dbReference type="ARBA" id="ARBA00007430"/>
    </source>
</evidence>
<dbReference type="SUPFAM" id="SSF51735">
    <property type="entry name" value="NAD(P)-binding Rossmann-fold domains"/>
    <property type="match status" value="1"/>
</dbReference>
<dbReference type="NCBIfam" id="TIGR03589">
    <property type="entry name" value="PseB"/>
    <property type="match status" value="1"/>
</dbReference>
<name>A0ABX8WJT2_9HYPH</name>
<evidence type="ECO:0000313" key="3">
    <source>
        <dbReference type="EMBL" id="QYO77777.1"/>
    </source>
</evidence>
<dbReference type="Gene3D" id="3.40.50.720">
    <property type="entry name" value="NAD(P)-binding Rossmann-like Domain"/>
    <property type="match status" value="1"/>
</dbReference>
<gene>
    <name evidence="3" type="primary">pseB</name>
    <name evidence="3" type="ORF">K1X15_04200</name>
</gene>
<evidence type="ECO:0000313" key="4">
    <source>
        <dbReference type="Proteomes" id="UP000825799"/>
    </source>
</evidence>
<dbReference type="InterPro" id="IPR020025">
    <property type="entry name" value="PseB"/>
</dbReference>
<dbReference type="InterPro" id="IPR036291">
    <property type="entry name" value="NAD(P)-bd_dom_sf"/>
</dbReference>
<comment type="similarity">
    <text evidence="1">Belongs to the polysaccharide synthase family.</text>
</comment>
<dbReference type="CDD" id="cd05237">
    <property type="entry name" value="UDP_invert_4-6DH_SDR_e"/>
    <property type="match status" value="1"/>
</dbReference>
<dbReference type="PANTHER" id="PTHR43318:SF2">
    <property type="entry name" value="UDP-N-ACETYLGLUCOSAMINE 4,6-DEHYDRATASE (INVERTING)"/>
    <property type="match status" value="1"/>
</dbReference>
<dbReference type="EMBL" id="CP080590">
    <property type="protein sequence ID" value="QYO77777.1"/>
    <property type="molecule type" value="Genomic_DNA"/>
</dbReference>
<dbReference type="InterPro" id="IPR003869">
    <property type="entry name" value="Polysac_CapD-like"/>
</dbReference>
<dbReference type="PANTHER" id="PTHR43318">
    <property type="entry name" value="UDP-N-ACETYLGLUCOSAMINE 4,6-DEHYDRATASE"/>
    <property type="match status" value="1"/>
</dbReference>
<keyword evidence="4" id="KW-1185">Reference proteome</keyword>
<dbReference type="EC" id="4.2.1.115" evidence="3"/>
<evidence type="ECO:0000259" key="2">
    <source>
        <dbReference type="Pfam" id="PF02719"/>
    </source>
</evidence>
<dbReference type="InterPro" id="IPR051203">
    <property type="entry name" value="Polysaccharide_Synthase-Rel"/>
</dbReference>
<dbReference type="GO" id="GO:0016829">
    <property type="term" value="F:lyase activity"/>
    <property type="evidence" value="ECO:0007669"/>
    <property type="project" value="UniProtKB-KW"/>
</dbReference>
<dbReference type="Pfam" id="PF02719">
    <property type="entry name" value="Polysacc_synt_2"/>
    <property type="match status" value="1"/>
</dbReference>
<sequence length="349" mass="38802">MSFKIRDYSLGGFDFNDASILVTGGTGSFGKNFVRYLLEHYKPRRLVIFSRDELKQFEMAQELPESKYPCLRYFIGDVRDQARLEMAMKGVEYVVHAAALKQVPIAEYNPFECIHTNVIGAENVAQAAIRAGVKRVVALSTDKAANPINLYGASKLASDKIFVAANHLSGADGTRFSVVRYGNVVGSRGSVVPFFRKLIADGWDYIPITHEDMTRFWITLEQGIELVVSSFKLMHGGEIFIPKIYSMKVTDLAAAVAPNLPTRVIGIRPGEKLHEVMVSVDDARNTIELDDRYVIEPAFSGWRGPGGGIVGKPVDPNFEYSSNNNSEWLSIEDFHEVLKIADSTGKRDL</sequence>
<reference evidence="3 4" key="1">
    <citation type="submission" date="2021-08" db="EMBL/GenBank/DDBJ databases">
        <title>Devosia salina sp. nov., isolated from the South China Sea sediment.</title>
        <authorList>
            <person name="Zhou Z."/>
        </authorList>
    </citation>
    <scope>NUCLEOTIDE SEQUENCE [LARGE SCALE GENOMIC DNA]</scope>
    <source>
        <strain evidence="3 4">SCS-3</strain>
    </source>
</reference>
<organism evidence="3 4">
    <name type="scientific">Devosia salina</name>
    <dbReference type="NCBI Taxonomy" id="2860336"/>
    <lineage>
        <taxon>Bacteria</taxon>
        <taxon>Pseudomonadati</taxon>
        <taxon>Pseudomonadota</taxon>
        <taxon>Alphaproteobacteria</taxon>
        <taxon>Hyphomicrobiales</taxon>
        <taxon>Devosiaceae</taxon>
        <taxon>Devosia</taxon>
    </lineage>
</organism>
<accession>A0ABX8WJT2</accession>
<protein>
    <submittedName>
        <fullName evidence="3">UDP-N-acetylglucosamine 4,6-dehydratase (Inverting)</fullName>
        <ecNumber evidence="3">4.2.1.115</ecNumber>
    </submittedName>
</protein>
<dbReference type="RefSeq" id="WP_220306231.1">
    <property type="nucleotide sequence ID" value="NZ_CP080590.1"/>
</dbReference>
<dbReference type="Proteomes" id="UP000825799">
    <property type="component" value="Chromosome"/>
</dbReference>
<feature type="domain" description="Polysaccharide biosynthesis protein CapD-like" evidence="2">
    <location>
        <begin position="20"/>
        <end position="296"/>
    </location>
</feature>